<proteinExistence type="predicted"/>
<dbReference type="OMA" id="NERLCAT"/>
<dbReference type="OrthoDB" id="309807at2759"/>
<name>A0A0N7L847_PLAHL</name>
<dbReference type="RefSeq" id="XP_024585236.1">
    <property type="nucleotide sequence ID" value="XM_024719992.1"/>
</dbReference>
<dbReference type="Proteomes" id="UP000054928">
    <property type="component" value="Unassembled WGS sequence"/>
</dbReference>
<accession>A0A0N7L847</accession>
<keyword evidence="3" id="KW-1185">Reference proteome</keyword>
<dbReference type="AlphaFoldDB" id="A0A0N7L847"/>
<evidence type="ECO:0000256" key="1">
    <source>
        <dbReference type="SAM" id="Coils"/>
    </source>
</evidence>
<evidence type="ECO:0000313" key="3">
    <source>
        <dbReference type="Proteomes" id="UP000054928"/>
    </source>
</evidence>
<dbReference type="GeneID" id="36401719"/>
<evidence type="ECO:0000313" key="2">
    <source>
        <dbReference type="EMBL" id="CEG48867.1"/>
    </source>
</evidence>
<organism evidence="2 3">
    <name type="scientific">Plasmopara halstedii</name>
    <name type="common">Downy mildew of sunflower</name>
    <dbReference type="NCBI Taxonomy" id="4781"/>
    <lineage>
        <taxon>Eukaryota</taxon>
        <taxon>Sar</taxon>
        <taxon>Stramenopiles</taxon>
        <taxon>Oomycota</taxon>
        <taxon>Peronosporomycetes</taxon>
        <taxon>Peronosporales</taxon>
        <taxon>Peronosporaceae</taxon>
        <taxon>Plasmopara</taxon>
    </lineage>
</organism>
<protein>
    <submittedName>
        <fullName evidence="2">Uncharacterized protein</fullName>
    </submittedName>
</protein>
<dbReference type="EMBL" id="CCYD01003042">
    <property type="protein sequence ID" value="CEG48867.1"/>
    <property type="molecule type" value="Genomic_DNA"/>
</dbReference>
<keyword evidence="1" id="KW-0175">Coiled coil</keyword>
<feature type="coiled-coil region" evidence="1">
    <location>
        <begin position="54"/>
        <end position="173"/>
    </location>
</feature>
<reference evidence="3" key="1">
    <citation type="submission" date="2014-09" db="EMBL/GenBank/DDBJ databases">
        <authorList>
            <person name="Sharma Rahul"/>
            <person name="Thines Marco"/>
        </authorList>
    </citation>
    <scope>NUCLEOTIDE SEQUENCE [LARGE SCALE GENOMIC DNA]</scope>
</reference>
<sequence length="454" mass="52168">MRTVPVVLAPGESTTDDEALFERWERHAWEDALCDEKERRESESSKSRTLAQGNQQLQAEVLALKKELQTEKASVIREENTNEELRAASETAANFYNSEMTVAMEKHQELERELAELRSQLKEKEEDREEIANRLQEYEKRIASTCEAMKQHEQAHEREKERLRDECATIEAKWKEEQVKYTALNRLLLEKNELILNMTSRLNHAKNSSCTGRLSDPSKHLDHGALYNDQDNWSQNDGCQKHLCRQSDRASNRNDCFQSLEPKQSHSPVSTTLSATQCRRTHHAFSVHPMDECTRSGKLQEKNAQVDGSQLDIHTSKVHRDIRLLQERITKRLEQAPAYANFPTRLDQRVQSRHSDSVQSLISSCSSLSDNFDSDTALRNKSVATNMRRARFRRFQKQKEAKSKAASPRVPRLASRAHVLARNLNQSDSSAFLTKPSKKMAVRKSKICGDAHFS</sequence>